<proteinExistence type="predicted"/>
<evidence type="ECO:0000313" key="2">
    <source>
        <dbReference type="EMBL" id="KAF9584267.1"/>
    </source>
</evidence>
<reference evidence="2" key="1">
    <citation type="journal article" date="2020" name="Fungal Divers.">
        <title>Resolving the Mortierellaceae phylogeny through synthesis of multi-gene phylogenetics and phylogenomics.</title>
        <authorList>
            <person name="Vandepol N."/>
            <person name="Liber J."/>
            <person name="Desiro A."/>
            <person name="Na H."/>
            <person name="Kennedy M."/>
            <person name="Barry K."/>
            <person name="Grigoriev I.V."/>
            <person name="Miller A.N."/>
            <person name="O'Donnell K."/>
            <person name="Stajich J.E."/>
            <person name="Bonito G."/>
        </authorList>
    </citation>
    <scope>NUCLEOTIDE SEQUENCE</scope>
    <source>
        <strain evidence="2">KOD1015</strain>
    </source>
</reference>
<dbReference type="AlphaFoldDB" id="A0A9P6FZF8"/>
<sequence>MPSDKTSSSKPRAVAAHGSSSGSGSTRTPARASTTSPSLSWKVPLALLVILMASSFTFIRDAIIDMGILLGTPPAINTEGCKPVGQLEACEDIYIHHASGLAFTACGRAETRKSWFPPVGKRNHSTVASAFEDNFVIYDLANGQHRIVEIDEFPKNTDRVFTGLDVYLRSENELTIFLVNHRRTGSVIEILEYTIGDERIQYKETISHELIRAPNDILAMSPRSFYVTNDHLHINGTFRMVEGKFWRRMLMPTHALA</sequence>
<evidence type="ECO:0000256" key="1">
    <source>
        <dbReference type="SAM" id="MobiDB-lite"/>
    </source>
</evidence>
<evidence type="ECO:0000313" key="3">
    <source>
        <dbReference type="Proteomes" id="UP000780801"/>
    </source>
</evidence>
<dbReference type="InterPro" id="IPR051288">
    <property type="entry name" value="Serum_paraoxonase/arylesterase"/>
</dbReference>
<accession>A0A9P6FZF8</accession>
<dbReference type="Proteomes" id="UP000780801">
    <property type="component" value="Unassembled WGS sequence"/>
</dbReference>
<keyword evidence="3" id="KW-1185">Reference proteome</keyword>
<gene>
    <name evidence="2" type="ORF">BGW38_007023</name>
</gene>
<feature type="region of interest" description="Disordered" evidence="1">
    <location>
        <begin position="1"/>
        <end position="36"/>
    </location>
</feature>
<feature type="compositionally biased region" description="Low complexity" evidence="1">
    <location>
        <begin position="18"/>
        <end position="36"/>
    </location>
</feature>
<dbReference type="Gene3D" id="2.120.10.30">
    <property type="entry name" value="TolB, C-terminal domain"/>
    <property type="match status" value="1"/>
</dbReference>
<protein>
    <submittedName>
        <fullName evidence="2">Uncharacterized protein</fullName>
    </submittedName>
</protein>
<dbReference type="OrthoDB" id="5307922at2759"/>
<comment type="caution">
    <text evidence="2">The sequence shown here is derived from an EMBL/GenBank/DDBJ whole genome shotgun (WGS) entry which is preliminary data.</text>
</comment>
<organism evidence="2 3">
    <name type="scientific">Lunasporangiospora selenospora</name>
    <dbReference type="NCBI Taxonomy" id="979761"/>
    <lineage>
        <taxon>Eukaryota</taxon>
        <taxon>Fungi</taxon>
        <taxon>Fungi incertae sedis</taxon>
        <taxon>Mucoromycota</taxon>
        <taxon>Mortierellomycotina</taxon>
        <taxon>Mortierellomycetes</taxon>
        <taxon>Mortierellales</taxon>
        <taxon>Mortierellaceae</taxon>
        <taxon>Lunasporangiospora</taxon>
    </lineage>
</organism>
<dbReference type="PANTHER" id="PTHR11799">
    <property type="entry name" value="PARAOXONASE"/>
    <property type="match status" value="1"/>
</dbReference>
<feature type="compositionally biased region" description="Polar residues" evidence="1">
    <location>
        <begin position="1"/>
        <end position="10"/>
    </location>
</feature>
<dbReference type="InterPro" id="IPR011042">
    <property type="entry name" value="6-blade_b-propeller_TolB-like"/>
</dbReference>
<dbReference type="EMBL" id="JAABOA010000457">
    <property type="protein sequence ID" value="KAF9584267.1"/>
    <property type="molecule type" value="Genomic_DNA"/>
</dbReference>
<dbReference type="PANTHER" id="PTHR11799:SF12">
    <property type="entry name" value="PARAOXONASE-RELATED"/>
    <property type="match status" value="1"/>
</dbReference>
<name>A0A9P6FZF8_9FUNG</name>